<evidence type="ECO:0000313" key="2">
    <source>
        <dbReference type="EMBL" id="SKL83501.1"/>
    </source>
</evidence>
<feature type="region of interest" description="Disordered" evidence="1">
    <location>
        <begin position="314"/>
        <end position="333"/>
    </location>
</feature>
<gene>
    <name evidence="2" type="ORF">SAMEA2259716_01790</name>
</gene>
<protein>
    <submittedName>
        <fullName evidence="2">Uncharacterized protein</fullName>
    </submittedName>
</protein>
<accession>A0A1U0VRD8</accession>
<dbReference type="EMBL" id="FVGW01000002">
    <property type="protein sequence ID" value="SKL83501.1"/>
    <property type="molecule type" value="Genomic_DNA"/>
</dbReference>
<organism evidence="2 3">
    <name type="scientific">Mycobacteroides abscessus subsp. massiliense</name>
    <dbReference type="NCBI Taxonomy" id="1962118"/>
    <lineage>
        <taxon>Bacteria</taxon>
        <taxon>Bacillati</taxon>
        <taxon>Actinomycetota</taxon>
        <taxon>Actinomycetes</taxon>
        <taxon>Mycobacteriales</taxon>
        <taxon>Mycobacteriaceae</taxon>
        <taxon>Mycobacteroides</taxon>
        <taxon>Mycobacteroides abscessus</taxon>
    </lineage>
</organism>
<feature type="compositionally biased region" description="Polar residues" evidence="1">
    <location>
        <begin position="320"/>
        <end position="333"/>
    </location>
</feature>
<proteinExistence type="predicted"/>
<sequence length="333" mass="36939">MTERDPHRCAFEARCTRRELLGEEHIGAQIVDGVVCDGCLTKLRYAVKGMPADWERLHHGMGERFIAGGAKVSGTHEHALVINEHREALQAHIVDLADRATEMVETALNVTGRQRHGRMGFPAHDKATLMHAVNILEPNLPALLAQPKLDMLVWGRVPDGDEGWHPRNGQPRELQAFDGVDIAVQIVHVSRLVYQELGRAALRHSDSMPCPAVNHKGEQCGAYTVGRWDGTTEYDCTTCGARWPEREYQWLQGLVIDLIKEQEETDLLKFLLAEAYSRLDEIATLLKKAEGDPAIDLPGAGRIVAESIQGALDSGLVPHQTPQERQTVKGSKK</sequence>
<evidence type="ECO:0000256" key="1">
    <source>
        <dbReference type="SAM" id="MobiDB-lite"/>
    </source>
</evidence>
<name>A0A1U0VRD8_9MYCO</name>
<dbReference type="AlphaFoldDB" id="A0A1U0VRD8"/>
<dbReference type="Proteomes" id="UP000190074">
    <property type="component" value="Unassembled WGS sequence"/>
</dbReference>
<evidence type="ECO:0000313" key="3">
    <source>
        <dbReference type="Proteomes" id="UP000190074"/>
    </source>
</evidence>
<reference evidence="2 3" key="1">
    <citation type="submission" date="2016-11" db="EMBL/GenBank/DDBJ databases">
        <authorList>
            <consortium name="Pathogen Informatics"/>
        </authorList>
    </citation>
    <scope>NUCLEOTIDE SEQUENCE [LARGE SCALE GENOMIC DNA]</scope>
    <source>
        <strain evidence="2 3">911</strain>
    </source>
</reference>
<dbReference type="RefSeq" id="WP_079626559.1">
    <property type="nucleotide sequence ID" value="NZ_FVGW01000002.1"/>
</dbReference>